<dbReference type="GO" id="GO:0004364">
    <property type="term" value="F:glutathione transferase activity"/>
    <property type="evidence" value="ECO:0007669"/>
    <property type="project" value="TreeGrafter"/>
</dbReference>
<evidence type="ECO:0000256" key="1">
    <source>
        <dbReference type="PIRNR" id="PIRNR006386"/>
    </source>
</evidence>
<comment type="similarity">
    <text evidence="1">Belongs to the GST superfamily. NadH family.</text>
</comment>
<dbReference type="GO" id="GO:1901170">
    <property type="term" value="P:naphthalene catabolic process"/>
    <property type="evidence" value="ECO:0007669"/>
    <property type="project" value="InterPro"/>
</dbReference>
<dbReference type="PANTHER" id="PTHR42943">
    <property type="entry name" value="GLUTATHIONE S-TRANSFERASE KAPPA"/>
    <property type="match status" value="1"/>
</dbReference>
<dbReference type="Gene3D" id="3.40.30.10">
    <property type="entry name" value="Glutaredoxin"/>
    <property type="match status" value="1"/>
</dbReference>
<dbReference type="KEGG" id="amaq:GO499_14045"/>
<feature type="domain" description="DSBA-like thioredoxin" evidence="3">
    <location>
        <begin position="4"/>
        <end position="194"/>
    </location>
</feature>
<dbReference type="GO" id="GO:0004602">
    <property type="term" value="F:glutathione peroxidase activity"/>
    <property type="evidence" value="ECO:0007669"/>
    <property type="project" value="TreeGrafter"/>
</dbReference>
<dbReference type="Pfam" id="PF01323">
    <property type="entry name" value="DSBA"/>
    <property type="match status" value="1"/>
</dbReference>
<dbReference type="InterPro" id="IPR001853">
    <property type="entry name" value="DSBA-like_thioredoxin_dom"/>
</dbReference>
<organism evidence="4 5">
    <name type="scientific">Algicella marina</name>
    <dbReference type="NCBI Taxonomy" id="2683284"/>
    <lineage>
        <taxon>Bacteria</taxon>
        <taxon>Pseudomonadati</taxon>
        <taxon>Pseudomonadota</taxon>
        <taxon>Alphaproteobacteria</taxon>
        <taxon>Rhodobacterales</taxon>
        <taxon>Paracoccaceae</taxon>
        <taxon>Algicella</taxon>
    </lineage>
</organism>
<sequence>MAEIDYYFTTISPFTYLAGQKLEAIAARRGATINYKPFNLMELGQKTGFVPPKDRHPNRQKYRLQELKRIAAHEGLPITLKPAFWPANPVPSSAAIISAAKAGGGDIGALTHGLMRACWAEEKNIADDDIVSECLIAAGFDADLGTKGMLSAVETFERNTNEALDAGVFGSPFYVVGEECFWGQDRLDYLDRHLGE</sequence>
<evidence type="ECO:0000313" key="4">
    <source>
        <dbReference type="EMBL" id="QHQ36209.1"/>
    </source>
</evidence>
<dbReference type="RefSeq" id="WP_161862758.1">
    <property type="nucleotide sequence ID" value="NZ_CP046620.1"/>
</dbReference>
<dbReference type="GO" id="GO:0006749">
    <property type="term" value="P:glutathione metabolic process"/>
    <property type="evidence" value="ECO:0007669"/>
    <property type="project" value="TreeGrafter"/>
</dbReference>
<dbReference type="PANTHER" id="PTHR42943:SF2">
    <property type="entry name" value="GLUTATHIONE S-TRANSFERASE KAPPA 1"/>
    <property type="match status" value="1"/>
</dbReference>
<proteinExistence type="inferred from homology"/>
<dbReference type="Proteomes" id="UP000464495">
    <property type="component" value="Chromosome"/>
</dbReference>
<dbReference type="EC" id="5.99.1.4" evidence="1"/>
<dbReference type="SUPFAM" id="SSF52833">
    <property type="entry name" value="Thioredoxin-like"/>
    <property type="match status" value="1"/>
</dbReference>
<dbReference type="PIRSF" id="PIRSF006386">
    <property type="entry name" value="HCCAis_GSTk"/>
    <property type="match status" value="1"/>
</dbReference>
<dbReference type="InterPro" id="IPR036249">
    <property type="entry name" value="Thioredoxin-like_sf"/>
</dbReference>
<dbReference type="InterPro" id="IPR044087">
    <property type="entry name" value="NahD-like"/>
</dbReference>
<keyword evidence="5" id="KW-1185">Reference proteome</keyword>
<dbReference type="EMBL" id="CP046620">
    <property type="protein sequence ID" value="QHQ36209.1"/>
    <property type="molecule type" value="Genomic_DNA"/>
</dbReference>
<evidence type="ECO:0000256" key="2">
    <source>
        <dbReference type="PIRSR" id="PIRSR006386-1"/>
    </source>
</evidence>
<dbReference type="AlphaFoldDB" id="A0A6P1T4L5"/>
<accession>A0A6P1T4L5</accession>
<reference evidence="4 5" key="1">
    <citation type="submission" date="2019-12" db="EMBL/GenBank/DDBJ databases">
        <title>Complete genome sequence of Algicella marina strain 9Alg 56(T) isolated from the red alga Tichocarpus crinitus.</title>
        <authorList>
            <person name="Kim S.-G."/>
            <person name="Nedashkovskaya O.I."/>
        </authorList>
    </citation>
    <scope>NUCLEOTIDE SEQUENCE [LARGE SCALE GENOMIC DNA]</scope>
    <source>
        <strain evidence="4 5">9Alg 56</strain>
    </source>
</reference>
<comment type="catalytic activity">
    <reaction evidence="1">
        <text>2-hydroxychromene-2-carboxylate = (3E)-4-(2-hydroxyphenyl)-2-oxobut-3-enoate</text>
        <dbReference type="Rhea" id="RHEA:27401"/>
        <dbReference type="ChEBI" id="CHEBI:59350"/>
        <dbReference type="ChEBI" id="CHEBI:59353"/>
        <dbReference type="EC" id="5.99.1.4"/>
    </reaction>
</comment>
<dbReference type="InterPro" id="IPR051924">
    <property type="entry name" value="GST_Kappa/NadH"/>
</dbReference>
<dbReference type="CDD" id="cd03022">
    <property type="entry name" value="DsbA_HCCA_Iso"/>
    <property type="match status" value="1"/>
</dbReference>
<protein>
    <recommendedName>
        <fullName evidence="1">2-hydroxychromene-2-carboxylate isomerase</fullName>
        <ecNumber evidence="1">5.99.1.4</ecNumber>
    </recommendedName>
</protein>
<keyword evidence="1 4" id="KW-0413">Isomerase</keyword>
<feature type="active site" description="Nucleophile" evidence="2">
    <location>
        <position position="12"/>
    </location>
</feature>
<evidence type="ECO:0000313" key="5">
    <source>
        <dbReference type="Proteomes" id="UP000464495"/>
    </source>
</evidence>
<evidence type="ECO:0000259" key="3">
    <source>
        <dbReference type="Pfam" id="PF01323"/>
    </source>
</evidence>
<name>A0A6P1T4L5_9RHOB</name>
<gene>
    <name evidence="4" type="ORF">GO499_14045</name>
</gene>
<dbReference type="GO" id="GO:0018845">
    <property type="term" value="F:2-hydroxychromene-2-carboxylate isomerase activity"/>
    <property type="evidence" value="ECO:0007669"/>
    <property type="project" value="UniProtKB-UniRule"/>
</dbReference>
<dbReference type="InterPro" id="IPR014440">
    <property type="entry name" value="HCCAis_GSTk"/>
</dbReference>